<sequence>MGDVVSSHLDESRREIITARSREVMQEFSSTYEQQYAVALFNSVRFEIEGGGGPQSQLLHRKDPLAGPLHLLRKSLSVLGRKSEMEESVCVRAKQLRHQTV</sequence>
<dbReference type="EMBL" id="SWLE01000014">
    <property type="protein sequence ID" value="TNM92553.1"/>
    <property type="molecule type" value="Genomic_DNA"/>
</dbReference>
<dbReference type="InterPro" id="IPR026088">
    <property type="entry name" value="Niban-like"/>
</dbReference>
<keyword evidence="2" id="KW-1185">Reference proteome</keyword>
<evidence type="ECO:0000313" key="2">
    <source>
        <dbReference type="Proteomes" id="UP000516260"/>
    </source>
</evidence>
<protein>
    <submittedName>
        <fullName evidence="1">Uncharacterized protein</fullName>
    </submittedName>
</protein>
<accession>A0A4Z2BJR8</accession>
<dbReference type="Proteomes" id="UP000516260">
    <property type="component" value="Chromosome 21"/>
</dbReference>
<dbReference type="PANTHER" id="PTHR14392">
    <property type="entry name" value="NIBAN FAMILY MEMBER"/>
    <property type="match status" value="1"/>
</dbReference>
<evidence type="ECO:0000313" key="1">
    <source>
        <dbReference type="EMBL" id="TNM92553.1"/>
    </source>
</evidence>
<dbReference type="AlphaFoldDB" id="A0A4Z2BJR8"/>
<name>A0A4Z2BJR8_9TELE</name>
<gene>
    <name evidence="1" type="ORF">fugu_019565</name>
</gene>
<proteinExistence type="predicted"/>
<comment type="caution">
    <text evidence="1">The sequence shown here is derived from an EMBL/GenBank/DDBJ whole genome shotgun (WGS) entry which is preliminary data.</text>
</comment>
<organism evidence="1 2">
    <name type="scientific">Takifugu bimaculatus</name>
    <dbReference type="NCBI Taxonomy" id="433685"/>
    <lineage>
        <taxon>Eukaryota</taxon>
        <taxon>Metazoa</taxon>
        <taxon>Chordata</taxon>
        <taxon>Craniata</taxon>
        <taxon>Vertebrata</taxon>
        <taxon>Euteleostomi</taxon>
        <taxon>Actinopterygii</taxon>
        <taxon>Neopterygii</taxon>
        <taxon>Teleostei</taxon>
        <taxon>Neoteleostei</taxon>
        <taxon>Acanthomorphata</taxon>
        <taxon>Eupercaria</taxon>
        <taxon>Tetraodontiformes</taxon>
        <taxon>Tetradontoidea</taxon>
        <taxon>Tetraodontidae</taxon>
        <taxon>Takifugu</taxon>
    </lineage>
</organism>
<dbReference type="PANTHER" id="PTHR14392:SF2">
    <property type="entry name" value="PROTEIN NIBAN 2"/>
    <property type="match status" value="1"/>
</dbReference>
<reference evidence="1 2" key="1">
    <citation type="submission" date="2019-04" db="EMBL/GenBank/DDBJ databases">
        <title>The sequence and de novo assembly of Takifugu bimaculatus genome using PacBio and Hi-C technologies.</title>
        <authorList>
            <person name="Xu P."/>
            <person name="Liu B."/>
            <person name="Zhou Z."/>
        </authorList>
    </citation>
    <scope>NUCLEOTIDE SEQUENCE [LARGE SCALE GENOMIC DNA]</scope>
    <source>
        <strain evidence="1">TB-2018</strain>
        <tissue evidence="1">Muscle</tissue>
    </source>
</reference>